<evidence type="ECO:0000313" key="13">
    <source>
        <dbReference type="Proteomes" id="UP000294558"/>
    </source>
</evidence>
<dbReference type="InterPro" id="IPR039421">
    <property type="entry name" value="Type_1_exporter"/>
</dbReference>
<dbReference type="PROSITE" id="PS50893">
    <property type="entry name" value="ABC_TRANSPORTER_2"/>
    <property type="match status" value="1"/>
</dbReference>
<dbReference type="GO" id="GO:0005524">
    <property type="term" value="F:ATP binding"/>
    <property type="evidence" value="ECO:0007669"/>
    <property type="project" value="UniProtKB-KW"/>
</dbReference>
<feature type="transmembrane region" description="Helical" evidence="9">
    <location>
        <begin position="46"/>
        <end position="72"/>
    </location>
</feature>
<evidence type="ECO:0000256" key="5">
    <source>
        <dbReference type="ARBA" id="ARBA00022741"/>
    </source>
</evidence>
<keyword evidence="7 9" id="KW-1133">Transmembrane helix</keyword>
<protein>
    <submittedName>
        <fullName evidence="12">ATP-binding cassette subfamily B protein</fullName>
    </submittedName>
</protein>
<dbReference type="InterPro" id="IPR036640">
    <property type="entry name" value="ABC1_TM_sf"/>
</dbReference>
<dbReference type="GO" id="GO:0016887">
    <property type="term" value="F:ATP hydrolysis activity"/>
    <property type="evidence" value="ECO:0007669"/>
    <property type="project" value="InterPro"/>
</dbReference>
<dbReference type="SMART" id="SM00382">
    <property type="entry name" value="AAA"/>
    <property type="match status" value="1"/>
</dbReference>
<dbReference type="InterPro" id="IPR003439">
    <property type="entry name" value="ABC_transporter-like_ATP-bd"/>
</dbReference>
<evidence type="ECO:0000313" key="12">
    <source>
        <dbReference type="EMBL" id="TDT18494.1"/>
    </source>
</evidence>
<evidence type="ECO:0000256" key="9">
    <source>
        <dbReference type="SAM" id="Phobius"/>
    </source>
</evidence>
<keyword evidence="5" id="KW-0547">Nucleotide-binding</keyword>
<dbReference type="RefSeq" id="WP_166657732.1">
    <property type="nucleotide sequence ID" value="NZ_SOAU01000001.1"/>
</dbReference>
<dbReference type="Gene3D" id="1.20.1560.10">
    <property type="entry name" value="ABC transporter type 1, transmembrane domain"/>
    <property type="match status" value="1"/>
</dbReference>
<dbReference type="GO" id="GO:0140359">
    <property type="term" value="F:ABC-type transporter activity"/>
    <property type="evidence" value="ECO:0007669"/>
    <property type="project" value="InterPro"/>
</dbReference>
<dbReference type="PROSITE" id="PS00211">
    <property type="entry name" value="ABC_TRANSPORTER_1"/>
    <property type="match status" value="1"/>
</dbReference>
<dbReference type="PANTHER" id="PTHR24221:SF654">
    <property type="entry name" value="ATP-BINDING CASSETTE SUB-FAMILY B MEMBER 6"/>
    <property type="match status" value="1"/>
</dbReference>
<dbReference type="InterPro" id="IPR027417">
    <property type="entry name" value="P-loop_NTPase"/>
</dbReference>
<dbReference type="Gene3D" id="3.40.50.300">
    <property type="entry name" value="P-loop containing nucleotide triphosphate hydrolases"/>
    <property type="match status" value="1"/>
</dbReference>
<keyword evidence="3" id="KW-1003">Cell membrane</keyword>
<keyword evidence="4 9" id="KW-0812">Transmembrane</keyword>
<dbReference type="InterPro" id="IPR017871">
    <property type="entry name" value="ABC_transporter-like_CS"/>
</dbReference>
<dbReference type="Proteomes" id="UP000294558">
    <property type="component" value="Unassembled WGS sequence"/>
</dbReference>
<dbReference type="PANTHER" id="PTHR24221">
    <property type="entry name" value="ATP-BINDING CASSETTE SUB-FAMILY B"/>
    <property type="match status" value="1"/>
</dbReference>
<comment type="caution">
    <text evidence="12">The sequence shown here is derived from an EMBL/GenBank/DDBJ whole genome shotgun (WGS) entry which is preliminary data.</text>
</comment>
<reference evidence="12 13" key="1">
    <citation type="submission" date="2019-03" db="EMBL/GenBank/DDBJ databases">
        <title>Sequencing the genomes of 1000 actinobacteria strains.</title>
        <authorList>
            <person name="Klenk H.-P."/>
        </authorList>
    </citation>
    <scope>NUCLEOTIDE SEQUENCE [LARGE SCALE GENOMIC DNA]</scope>
    <source>
        <strain evidence="12 13">DSM 18936</strain>
    </source>
</reference>
<dbReference type="InterPro" id="IPR011527">
    <property type="entry name" value="ABC1_TM_dom"/>
</dbReference>
<feature type="domain" description="ABC transporter" evidence="10">
    <location>
        <begin position="323"/>
        <end position="556"/>
    </location>
</feature>
<evidence type="ECO:0000256" key="4">
    <source>
        <dbReference type="ARBA" id="ARBA00022692"/>
    </source>
</evidence>
<evidence type="ECO:0000259" key="10">
    <source>
        <dbReference type="PROSITE" id="PS50893"/>
    </source>
</evidence>
<dbReference type="GO" id="GO:0005886">
    <property type="term" value="C:plasma membrane"/>
    <property type="evidence" value="ECO:0007669"/>
    <property type="project" value="UniProtKB-SubCell"/>
</dbReference>
<name>A0A4R7I5G1_9ACTN</name>
<sequence>MALLAVTAAAGGLAEALALLLVVQLTLALAAGPASPIELPLVEIALSPSVCIIVAGVAALCGLFSHLGVAWLTADIGSTVLANSRSNVVARFTEAGWPTQAVQREGSLQETVTTLSARTSTLANSIAKWIAQLVSLAMLLAAAFAVDPATTSVILIAGALLVAALRPLTNRNLNLSRLFVASNARFAEEVSGLSSMAMEVRVFGVQVAARDAVEALNREARLRQRNSRFAVEASSKLLRDLTMLLLVLGIGGLIWAGQENVGGLAAAAALVVRSLAAAQGANTAHHAAVESVPALDALTDRLEQLNSGRITTGRAELSRLDSIAFKSVSYSYNPSFPAIRDVSIEIGSGEAIGVVGPSGGGKSTFVQLLLRLRPPSEGSILVNGQDYLDFDAQDWSALVSFVPQEPGLVEATVAENIAFWRDIPRSRVREAARNANILDEIERLPKGFDTMLGPRGTGLSGGQKQRVAIARALAGEPALLILDEPSSALDAQSEELLQSTLNELRGRTTLIIVAHRLSTVEACDRLIVLESGEVTSVGSPSDLLRQPRFFRRVQEGPHV</sequence>
<keyword evidence="8 9" id="KW-0472">Membrane</keyword>
<dbReference type="AlphaFoldDB" id="A0A4R7I5G1"/>
<organism evidence="12 13">
    <name type="scientific">Ilumatobacter fluminis</name>
    <dbReference type="NCBI Taxonomy" id="467091"/>
    <lineage>
        <taxon>Bacteria</taxon>
        <taxon>Bacillati</taxon>
        <taxon>Actinomycetota</taxon>
        <taxon>Acidimicrobiia</taxon>
        <taxon>Acidimicrobiales</taxon>
        <taxon>Ilumatobacteraceae</taxon>
        <taxon>Ilumatobacter</taxon>
    </lineage>
</organism>
<evidence type="ECO:0000256" key="7">
    <source>
        <dbReference type="ARBA" id="ARBA00022989"/>
    </source>
</evidence>
<keyword evidence="13" id="KW-1185">Reference proteome</keyword>
<dbReference type="SUPFAM" id="SSF52540">
    <property type="entry name" value="P-loop containing nucleoside triphosphate hydrolases"/>
    <property type="match status" value="1"/>
</dbReference>
<evidence type="ECO:0000256" key="2">
    <source>
        <dbReference type="ARBA" id="ARBA00022448"/>
    </source>
</evidence>
<evidence type="ECO:0000256" key="6">
    <source>
        <dbReference type="ARBA" id="ARBA00022840"/>
    </source>
</evidence>
<dbReference type="Pfam" id="PF00005">
    <property type="entry name" value="ABC_tran"/>
    <property type="match status" value="1"/>
</dbReference>
<evidence type="ECO:0000256" key="3">
    <source>
        <dbReference type="ARBA" id="ARBA00022475"/>
    </source>
</evidence>
<dbReference type="InterPro" id="IPR003593">
    <property type="entry name" value="AAA+_ATPase"/>
</dbReference>
<dbReference type="SUPFAM" id="SSF90123">
    <property type="entry name" value="ABC transporter transmembrane region"/>
    <property type="match status" value="1"/>
</dbReference>
<evidence type="ECO:0000259" key="11">
    <source>
        <dbReference type="PROSITE" id="PS50929"/>
    </source>
</evidence>
<gene>
    <name evidence="12" type="ORF">BDK89_4115</name>
</gene>
<dbReference type="FunFam" id="3.40.50.300:FF:000299">
    <property type="entry name" value="ABC transporter ATP-binding protein/permease"/>
    <property type="match status" value="1"/>
</dbReference>
<keyword evidence="2" id="KW-0813">Transport</keyword>
<accession>A0A4R7I5G1</accession>
<dbReference type="PROSITE" id="PS50929">
    <property type="entry name" value="ABC_TM1F"/>
    <property type="match status" value="1"/>
</dbReference>
<keyword evidence="6 12" id="KW-0067">ATP-binding</keyword>
<dbReference type="EMBL" id="SOAU01000001">
    <property type="protein sequence ID" value="TDT18494.1"/>
    <property type="molecule type" value="Genomic_DNA"/>
</dbReference>
<proteinExistence type="predicted"/>
<evidence type="ECO:0000256" key="8">
    <source>
        <dbReference type="ARBA" id="ARBA00023136"/>
    </source>
</evidence>
<feature type="domain" description="ABC transmembrane type-1" evidence="11">
    <location>
        <begin position="2"/>
        <end position="279"/>
    </location>
</feature>
<evidence type="ECO:0000256" key="1">
    <source>
        <dbReference type="ARBA" id="ARBA00004651"/>
    </source>
</evidence>
<dbReference type="GO" id="GO:0034040">
    <property type="term" value="F:ATPase-coupled lipid transmembrane transporter activity"/>
    <property type="evidence" value="ECO:0007669"/>
    <property type="project" value="TreeGrafter"/>
</dbReference>
<comment type="subcellular location">
    <subcellularLocation>
        <location evidence="1">Cell membrane</location>
        <topology evidence="1">Multi-pass membrane protein</topology>
    </subcellularLocation>
</comment>